<dbReference type="GO" id="GO:0016805">
    <property type="term" value="F:dipeptidase activity"/>
    <property type="evidence" value="ECO:0007669"/>
    <property type="project" value="InterPro"/>
</dbReference>
<dbReference type="FunFam" id="3.30.70.360:FF:000004">
    <property type="entry name" value="Peptidase M20 domain-containing protein 2"/>
    <property type="match status" value="1"/>
</dbReference>
<evidence type="ECO:0000256" key="2">
    <source>
        <dbReference type="PIRNR" id="PIRNR037226"/>
    </source>
</evidence>
<name>A0A9P9AUF8_9HYPO</name>
<dbReference type="InterPro" id="IPR017144">
    <property type="entry name" value="Xaa-Arg_dipeptidase"/>
</dbReference>
<dbReference type="Gene3D" id="3.40.630.10">
    <property type="entry name" value="Zn peptidases"/>
    <property type="match status" value="1"/>
</dbReference>
<dbReference type="InterPro" id="IPR011650">
    <property type="entry name" value="Peptidase_M20_dimer"/>
</dbReference>
<dbReference type="Gene3D" id="3.30.70.360">
    <property type="match status" value="1"/>
</dbReference>
<dbReference type="PANTHER" id="PTHR30575">
    <property type="entry name" value="PEPTIDASE M20"/>
    <property type="match status" value="1"/>
</dbReference>
<comment type="similarity">
    <text evidence="1 2">Belongs to the peptidase M20A family.</text>
</comment>
<dbReference type="OrthoDB" id="6119954at2759"/>
<dbReference type="CDD" id="cd05672">
    <property type="entry name" value="M20_ACY1L2-like"/>
    <property type="match status" value="1"/>
</dbReference>
<dbReference type="Pfam" id="PF07687">
    <property type="entry name" value="M20_dimer"/>
    <property type="match status" value="1"/>
</dbReference>
<dbReference type="InterPro" id="IPR036264">
    <property type="entry name" value="Bact_exopeptidase_dim_dom"/>
</dbReference>
<proteinExistence type="inferred from homology"/>
<dbReference type="Proteomes" id="UP000777438">
    <property type="component" value="Unassembled WGS sequence"/>
</dbReference>
<evidence type="ECO:0000256" key="1">
    <source>
        <dbReference type="ARBA" id="ARBA00006247"/>
    </source>
</evidence>
<evidence type="ECO:0000313" key="5">
    <source>
        <dbReference type="Proteomes" id="UP000777438"/>
    </source>
</evidence>
<dbReference type="SUPFAM" id="SSF53187">
    <property type="entry name" value="Zn-dependent exopeptidases"/>
    <property type="match status" value="1"/>
</dbReference>
<dbReference type="Pfam" id="PF01546">
    <property type="entry name" value="Peptidase_M20"/>
    <property type="match status" value="1"/>
</dbReference>
<evidence type="ECO:0000259" key="3">
    <source>
        <dbReference type="Pfam" id="PF07687"/>
    </source>
</evidence>
<sequence length="430" mass="46277">MTVIKPSIAPPINNGSATRLLLDTIFEAIDDVDQQLRTLNNLVELTYILIHDNPETCYQEFEAHKNITSFLTSQGLRVTPHAYGLATSFLAEHGSGGRLVTFCAEYDALKEIGHACGHNLIATSSIAAFLGVVTAIKASKAPGRVRLLGCPAEEGGGGKIKLIQAGAFKDVDAALMLHPTPPIPAGHLDGVSYGTSLAACHFNATFTGKAAHAGAMPWLGINALDAASLSYSAVAMLRQQIRPTDRINIIIREGGLSSNIITEKTTVEAGARSATLKEMLSLRDRVKKCLEGAAMATACQVEIKEEMEPYAELRPNEALCSDFADTMRETFDQKYYCDLRSREEGGYSTDMGNVSYECPSFHASFCVPVRPGETIHGPGFVRAAGTTEAHQAAVKAAKGMSATGWRVLVDNDFANQVREDFEHDKLSRLG</sequence>
<dbReference type="NCBIfam" id="TIGR01891">
    <property type="entry name" value="amidohydrolases"/>
    <property type="match status" value="1"/>
</dbReference>
<dbReference type="InterPro" id="IPR002933">
    <property type="entry name" value="Peptidase_M20"/>
</dbReference>
<dbReference type="InterPro" id="IPR052030">
    <property type="entry name" value="Peptidase_M20/M20A_hydrolases"/>
</dbReference>
<accession>A0A9P9AUF8</accession>
<feature type="domain" description="Peptidase M20 dimerisation" evidence="3">
    <location>
        <begin position="200"/>
        <end position="292"/>
    </location>
</feature>
<dbReference type="EMBL" id="JAGPYM010000007">
    <property type="protein sequence ID" value="KAH6892575.1"/>
    <property type="molecule type" value="Genomic_DNA"/>
</dbReference>
<evidence type="ECO:0000313" key="4">
    <source>
        <dbReference type="EMBL" id="KAH6892575.1"/>
    </source>
</evidence>
<dbReference type="SUPFAM" id="SSF55031">
    <property type="entry name" value="Bacterial exopeptidase dimerisation domain"/>
    <property type="match status" value="1"/>
</dbReference>
<dbReference type="PIRSF" id="PIRSF037226">
    <property type="entry name" value="Amidohydrolase_ACY1L2_prd"/>
    <property type="match status" value="1"/>
</dbReference>
<dbReference type="InterPro" id="IPR017439">
    <property type="entry name" value="Amidohydrolase"/>
</dbReference>
<keyword evidence="5" id="KW-1185">Reference proteome</keyword>
<gene>
    <name evidence="4" type="ORF">B0T10DRAFT_537516</name>
</gene>
<reference evidence="4 5" key="1">
    <citation type="journal article" date="2021" name="Nat. Commun.">
        <title>Genetic determinants of endophytism in the Arabidopsis root mycobiome.</title>
        <authorList>
            <person name="Mesny F."/>
            <person name="Miyauchi S."/>
            <person name="Thiergart T."/>
            <person name="Pickel B."/>
            <person name="Atanasova L."/>
            <person name="Karlsson M."/>
            <person name="Huettel B."/>
            <person name="Barry K.W."/>
            <person name="Haridas S."/>
            <person name="Chen C."/>
            <person name="Bauer D."/>
            <person name="Andreopoulos W."/>
            <person name="Pangilinan J."/>
            <person name="LaButti K."/>
            <person name="Riley R."/>
            <person name="Lipzen A."/>
            <person name="Clum A."/>
            <person name="Drula E."/>
            <person name="Henrissat B."/>
            <person name="Kohler A."/>
            <person name="Grigoriev I.V."/>
            <person name="Martin F.M."/>
            <person name="Hacquard S."/>
        </authorList>
    </citation>
    <scope>NUCLEOTIDE SEQUENCE [LARGE SCALE GENOMIC DNA]</scope>
    <source>
        <strain evidence="4 5">MPI-CAGE-CH-0241</strain>
    </source>
</reference>
<protein>
    <recommendedName>
        <fullName evidence="2">Peptidase M20 domain-containing protein 2</fullName>
    </recommendedName>
</protein>
<dbReference type="AlphaFoldDB" id="A0A9P9AUF8"/>
<comment type="caution">
    <text evidence="4">The sequence shown here is derived from an EMBL/GenBank/DDBJ whole genome shotgun (WGS) entry which is preliminary data.</text>
</comment>
<dbReference type="PANTHER" id="PTHR30575:SF0">
    <property type="entry name" value="XAA-ARG DIPEPTIDASE"/>
    <property type="match status" value="1"/>
</dbReference>
<organism evidence="4 5">
    <name type="scientific">Thelonectria olida</name>
    <dbReference type="NCBI Taxonomy" id="1576542"/>
    <lineage>
        <taxon>Eukaryota</taxon>
        <taxon>Fungi</taxon>
        <taxon>Dikarya</taxon>
        <taxon>Ascomycota</taxon>
        <taxon>Pezizomycotina</taxon>
        <taxon>Sordariomycetes</taxon>
        <taxon>Hypocreomycetidae</taxon>
        <taxon>Hypocreales</taxon>
        <taxon>Nectriaceae</taxon>
        <taxon>Thelonectria</taxon>
    </lineage>
</organism>